<dbReference type="Proteomes" id="UP000235786">
    <property type="component" value="Unassembled WGS sequence"/>
</dbReference>
<keyword evidence="3 5" id="KW-1133">Transmembrane helix</keyword>
<dbReference type="AlphaFoldDB" id="A0A2J6RCZ4"/>
<feature type="transmembrane region" description="Helical" evidence="5">
    <location>
        <begin position="49"/>
        <end position="68"/>
    </location>
</feature>
<evidence type="ECO:0000256" key="5">
    <source>
        <dbReference type="SAM" id="Phobius"/>
    </source>
</evidence>
<dbReference type="OrthoDB" id="3358017at2759"/>
<dbReference type="InterPro" id="IPR007568">
    <property type="entry name" value="RTA1"/>
</dbReference>
<dbReference type="GO" id="GO:0016020">
    <property type="term" value="C:membrane"/>
    <property type="evidence" value="ECO:0007669"/>
    <property type="project" value="UniProtKB-SubCell"/>
</dbReference>
<keyword evidence="2 5" id="KW-0812">Transmembrane</keyword>
<protein>
    <submittedName>
        <fullName evidence="6">RTA1-domain-containing protein</fullName>
    </submittedName>
</protein>
<evidence type="ECO:0000313" key="7">
    <source>
        <dbReference type="Proteomes" id="UP000235786"/>
    </source>
</evidence>
<sequence>MANDGSSSGSSYDWKAYRYDPSLVAAIIFIVCFVVTTFFHLYQLIRTQTWYFIPLCIGGFFEWIGYVGRTLSSRESPNWSLGPYIMQTLLLLIAPALFAASIYMELGRIIELVDGEAHAMIRKRWLTKLFVCGDVLSFTLQMAGGGIMSSGSLDSVHLGEKIVIGGLFMQIAFFGFFVFVSFSFNIRMHWLPTEKAEQRHGVWHKHLNTLYFASMLIMVRSIFRVVEYIQGNDGYLLRHEYFLYIFDAVLMLAVMVAFNFVHPSEVNALLKGGRMAKGLKMYRVR</sequence>
<evidence type="ECO:0000256" key="4">
    <source>
        <dbReference type="ARBA" id="ARBA00023136"/>
    </source>
</evidence>
<evidence type="ECO:0000313" key="6">
    <source>
        <dbReference type="EMBL" id="PMD36386.1"/>
    </source>
</evidence>
<gene>
    <name evidence="6" type="ORF">L207DRAFT_495215</name>
</gene>
<organism evidence="6 7">
    <name type="scientific">Hyaloscypha variabilis (strain UAMH 11265 / GT02V1 / F)</name>
    <name type="common">Meliniomyces variabilis</name>
    <dbReference type="NCBI Taxonomy" id="1149755"/>
    <lineage>
        <taxon>Eukaryota</taxon>
        <taxon>Fungi</taxon>
        <taxon>Dikarya</taxon>
        <taxon>Ascomycota</taxon>
        <taxon>Pezizomycotina</taxon>
        <taxon>Leotiomycetes</taxon>
        <taxon>Helotiales</taxon>
        <taxon>Hyaloscyphaceae</taxon>
        <taxon>Hyaloscypha</taxon>
        <taxon>Hyaloscypha variabilis</taxon>
    </lineage>
</organism>
<feature type="transmembrane region" description="Helical" evidence="5">
    <location>
        <begin position="125"/>
        <end position="143"/>
    </location>
</feature>
<name>A0A2J6RCZ4_HYAVF</name>
<evidence type="ECO:0000256" key="1">
    <source>
        <dbReference type="ARBA" id="ARBA00004141"/>
    </source>
</evidence>
<feature type="transmembrane region" description="Helical" evidence="5">
    <location>
        <begin position="241"/>
        <end position="261"/>
    </location>
</feature>
<dbReference type="PANTHER" id="PTHR31465">
    <property type="entry name" value="PROTEIN RTA1-RELATED"/>
    <property type="match status" value="1"/>
</dbReference>
<evidence type="ECO:0000256" key="2">
    <source>
        <dbReference type="ARBA" id="ARBA00022692"/>
    </source>
</evidence>
<keyword evidence="4 5" id="KW-0472">Membrane</keyword>
<dbReference type="STRING" id="1149755.A0A2J6RCZ4"/>
<feature type="transmembrane region" description="Helical" evidence="5">
    <location>
        <begin position="84"/>
        <end position="104"/>
    </location>
</feature>
<proteinExistence type="predicted"/>
<reference evidence="6 7" key="1">
    <citation type="submission" date="2016-04" db="EMBL/GenBank/DDBJ databases">
        <title>A degradative enzymes factory behind the ericoid mycorrhizal symbiosis.</title>
        <authorList>
            <consortium name="DOE Joint Genome Institute"/>
            <person name="Martino E."/>
            <person name="Morin E."/>
            <person name="Grelet G."/>
            <person name="Kuo A."/>
            <person name="Kohler A."/>
            <person name="Daghino S."/>
            <person name="Barry K."/>
            <person name="Choi C."/>
            <person name="Cichocki N."/>
            <person name="Clum A."/>
            <person name="Copeland A."/>
            <person name="Hainaut M."/>
            <person name="Haridas S."/>
            <person name="Labutti K."/>
            <person name="Lindquist E."/>
            <person name="Lipzen A."/>
            <person name="Khouja H.-R."/>
            <person name="Murat C."/>
            <person name="Ohm R."/>
            <person name="Olson A."/>
            <person name="Spatafora J."/>
            <person name="Veneault-Fourrey C."/>
            <person name="Henrissat B."/>
            <person name="Grigoriev I."/>
            <person name="Martin F."/>
            <person name="Perotto S."/>
        </authorList>
    </citation>
    <scope>NUCLEOTIDE SEQUENCE [LARGE SCALE GENOMIC DNA]</scope>
    <source>
        <strain evidence="6 7">F</strain>
    </source>
</reference>
<feature type="transmembrane region" description="Helical" evidence="5">
    <location>
        <begin position="207"/>
        <end position="229"/>
    </location>
</feature>
<feature type="transmembrane region" description="Helical" evidence="5">
    <location>
        <begin position="23"/>
        <end position="42"/>
    </location>
</feature>
<dbReference type="EMBL" id="KZ613951">
    <property type="protein sequence ID" value="PMD36386.1"/>
    <property type="molecule type" value="Genomic_DNA"/>
</dbReference>
<accession>A0A2J6RCZ4</accession>
<keyword evidence="7" id="KW-1185">Reference proteome</keyword>
<comment type="subcellular location">
    <subcellularLocation>
        <location evidence="1">Membrane</location>
        <topology evidence="1">Multi-pass membrane protein</topology>
    </subcellularLocation>
</comment>
<dbReference type="PANTHER" id="PTHR31465:SF1">
    <property type="entry name" value="PROTEIN RTA1-RELATED"/>
    <property type="match status" value="1"/>
</dbReference>
<feature type="transmembrane region" description="Helical" evidence="5">
    <location>
        <begin position="163"/>
        <end position="186"/>
    </location>
</feature>
<dbReference type="Pfam" id="PF04479">
    <property type="entry name" value="RTA1"/>
    <property type="match status" value="1"/>
</dbReference>
<evidence type="ECO:0000256" key="3">
    <source>
        <dbReference type="ARBA" id="ARBA00022989"/>
    </source>
</evidence>